<feature type="domain" description="COMM" evidence="1">
    <location>
        <begin position="98"/>
        <end position="176"/>
    </location>
</feature>
<dbReference type="InterPro" id="IPR037354">
    <property type="entry name" value="Commd2"/>
</dbReference>
<dbReference type="PANTHER" id="PTHR15857">
    <property type="entry name" value="COMM DOMAIN CONTAINING PROTEIN 2"/>
    <property type="match status" value="1"/>
</dbReference>
<accession>A0A9J6CEP3</accession>
<keyword evidence="3" id="KW-1185">Reference proteome</keyword>
<organism evidence="2 3">
    <name type="scientific">Polypedilum vanderplanki</name>
    <name type="common">Sleeping chironomid midge</name>
    <dbReference type="NCBI Taxonomy" id="319348"/>
    <lineage>
        <taxon>Eukaryota</taxon>
        <taxon>Metazoa</taxon>
        <taxon>Ecdysozoa</taxon>
        <taxon>Arthropoda</taxon>
        <taxon>Hexapoda</taxon>
        <taxon>Insecta</taxon>
        <taxon>Pterygota</taxon>
        <taxon>Neoptera</taxon>
        <taxon>Endopterygota</taxon>
        <taxon>Diptera</taxon>
        <taxon>Nematocera</taxon>
        <taxon>Chironomoidea</taxon>
        <taxon>Chironomidae</taxon>
        <taxon>Chironominae</taxon>
        <taxon>Polypedilum</taxon>
        <taxon>Polypedilum</taxon>
    </lineage>
</organism>
<dbReference type="EMBL" id="JADBJN010000001">
    <property type="protein sequence ID" value="KAG5680391.1"/>
    <property type="molecule type" value="Genomic_DNA"/>
</dbReference>
<sequence>MVFSVDHKNSLIKLKDLSLSSLKILLENLKSFDIETEENQEYYHSLLKLNIESHKLKLSEREITQLLKDELGFSEEQTKLVNEYISDQNEIFVDDSLRFVDLEWRLEAAIHRRTLHNINPIKPKILLKMNVDGESSYRYRSKIPSNQQIVMTTNATNLVHIIQKLEQALVDSKSLIKK</sequence>
<evidence type="ECO:0000259" key="1">
    <source>
        <dbReference type="PROSITE" id="PS51269"/>
    </source>
</evidence>
<dbReference type="Proteomes" id="UP001107558">
    <property type="component" value="Chromosome 1"/>
</dbReference>
<evidence type="ECO:0000313" key="3">
    <source>
        <dbReference type="Proteomes" id="UP001107558"/>
    </source>
</evidence>
<dbReference type="PANTHER" id="PTHR15857:SF0">
    <property type="entry name" value="COMM DOMAIN-CONTAINING PROTEIN 2"/>
    <property type="match status" value="1"/>
</dbReference>
<dbReference type="Pfam" id="PF07258">
    <property type="entry name" value="COMM_domain"/>
    <property type="match status" value="1"/>
</dbReference>
<name>A0A9J6CEP3_POLVA</name>
<gene>
    <name evidence="2" type="ORF">PVAND_009900</name>
</gene>
<proteinExistence type="predicted"/>
<dbReference type="AlphaFoldDB" id="A0A9J6CEP3"/>
<dbReference type="PROSITE" id="PS51269">
    <property type="entry name" value="COMM"/>
    <property type="match status" value="1"/>
</dbReference>
<reference evidence="2" key="1">
    <citation type="submission" date="2021-03" db="EMBL/GenBank/DDBJ databases">
        <title>Chromosome level genome of the anhydrobiotic midge Polypedilum vanderplanki.</title>
        <authorList>
            <person name="Yoshida Y."/>
            <person name="Kikawada T."/>
            <person name="Gusev O."/>
        </authorList>
    </citation>
    <scope>NUCLEOTIDE SEQUENCE</scope>
    <source>
        <strain evidence="2">NIAS01</strain>
        <tissue evidence="2">Whole body or cell culture</tissue>
    </source>
</reference>
<dbReference type="OrthoDB" id="10257479at2759"/>
<dbReference type="InterPro" id="IPR017920">
    <property type="entry name" value="COMM"/>
</dbReference>
<protein>
    <recommendedName>
        <fullName evidence="1">COMM domain-containing protein</fullName>
    </recommendedName>
</protein>
<evidence type="ECO:0000313" key="2">
    <source>
        <dbReference type="EMBL" id="KAG5680391.1"/>
    </source>
</evidence>
<comment type="caution">
    <text evidence="2">The sequence shown here is derived from an EMBL/GenBank/DDBJ whole genome shotgun (WGS) entry which is preliminary data.</text>
</comment>